<dbReference type="PROSITE" id="PS51186">
    <property type="entry name" value="GNAT"/>
    <property type="match status" value="1"/>
</dbReference>
<dbReference type="SUPFAM" id="SSF55729">
    <property type="entry name" value="Acyl-CoA N-acyltransferases (Nat)"/>
    <property type="match status" value="1"/>
</dbReference>
<gene>
    <name evidence="2" type="ORF">KL86CLO1_10105</name>
</gene>
<feature type="domain" description="N-acetyltransferase" evidence="1">
    <location>
        <begin position="2"/>
        <end position="144"/>
    </location>
</feature>
<evidence type="ECO:0000313" key="2">
    <source>
        <dbReference type="EMBL" id="SBV91325.1"/>
    </source>
</evidence>
<dbReference type="AlphaFoldDB" id="A0A212IWN5"/>
<name>A0A212IWN5_9FIRM</name>
<proteinExistence type="predicted"/>
<dbReference type="PANTHER" id="PTHR43617">
    <property type="entry name" value="L-AMINO ACID N-ACETYLTRANSFERASE"/>
    <property type="match status" value="1"/>
</dbReference>
<reference evidence="2" key="1">
    <citation type="submission" date="2016-04" db="EMBL/GenBank/DDBJ databases">
        <authorList>
            <person name="Evans L.H."/>
            <person name="Alamgir A."/>
            <person name="Owens N."/>
            <person name="Weber N.D."/>
            <person name="Virtaneva K."/>
            <person name="Barbian K."/>
            <person name="Babar A."/>
            <person name="Rosenke K."/>
        </authorList>
    </citation>
    <scope>NUCLEOTIDE SEQUENCE</scope>
    <source>
        <strain evidence="2">86</strain>
    </source>
</reference>
<dbReference type="EMBL" id="FLUN01000001">
    <property type="protein sequence ID" value="SBV91325.1"/>
    <property type="molecule type" value="Genomic_DNA"/>
</dbReference>
<dbReference type="InterPro" id="IPR050276">
    <property type="entry name" value="MshD_Acetyltransferase"/>
</dbReference>
<dbReference type="CDD" id="cd04301">
    <property type="entry name" value="NAT_SF"/>
    <property type="match status" value="1"/>
</dbReference>
<protein>
    <submittedName>
        <fullName evidence="2">Putative diamine N-acetyltransferase</fullName>
    </submittedName>
</protein>
<dbReference type="InterPro" id="IPR016181">
    <property type="entry name" value="Acyl_CoA_acyltransferase"/>
</dbReference>
<dbReference type="GO" id="GO:0016747">
    <property type="term" value="F:acyltransferase activity, transferring groups other than amino-acyl groups"/>
    <property type="evidence" value="ECO:0007669"/>
    <property type="project" value="InterPro"/>
</dbReference>
<dbReference type="InterPro" id="IPR000182">
    <property type="entry name" value="GNAT_dom"/>
</dbReference>
<dbReference type="Pfam" id="PF00583">
    <property type="entry name" value="Acetyltransf_1"/>
    <property type="match status" value="1"/>
</dbReference>
<dbReference type="Gene3D" id="3.40.630.30">
    <property type="match status" value="1"/>
</dbReference>
<organism evidence="2">
    <name type="scientific">uncultured Eubacteriales bacterium</name>
    <dbReference type="NCBI Taxonomy" id="172733"/>
    <lineage>
        <taxon>Bacteria</taxon>
        <taxon>Bacillati</taxon>
        <taxon>Bacillota</taxon>
        <taxon>Clostridia</taxon>
        <taxon>Eubacteriales</taxon>
        <taxon>environmental samples</taxon>
    </lineage>
</organism>
<sequence>MITLQEINTKNFWDIVELNVHSKQKELVTSNAVSIAQAKVQPECVPLAIFNDDQPVGFIMYCVDRDDNEYWIYRLMVDMRFQGKGYGRQAMEQVIKIIQQDNSRHKIYLGVHPDGGASVELYKSLGFVFNGQVFGNEHIMVLDY</sequence>
<evidence type="ECO:0000259" key="1">
    <source>
        <dbReference type="PROSITE" id="PS51186"/>
    </source>
</evidence>
<dbReference type="PANTHER" id="PTHR43617:SF2">
    <property type="entry name" value="UPF0039 PROTEIN SLL0451"/>
    <property type="match status" value="1"/>
</dbReference>
<accession>A0A212IWN5</accession>
<keyword evidence="2" id="KW-0808">Transferase</keyword>